<evidence type="ECO:0000313" key="2">
    <source>
        <dbReference type="Proteomes" id="UP000831113"/>
    </source>
</evidence>
<dbReference type="Pfam" id="PF13620">
    <property type="entry name" value="CarboxypepD_reg"/>
    <property type="match status" value="1"/>
</dbReference>
<dbReference type="RefSeq" id="WP_243799262.1">
    <property type="nucleotide sequence ID" value="NZ_CP094669.1"/>
</dbReference>
<dbReference type="InterPro" id="IPR013784">
    <property type="entry name" value="Carb-bd-like_fold"/>
</dbReference>
<gene>
    <name evidence="1" type="ORF">MTX78_01470</name>
</gene>
<sequence length="91" mass="9265">MTTQSPLVAGRVLGPSGQPVAQARVYFLQGPVPLPDMAALTDAQGSFILAVPVAGTYQIGCTADGYAPATITVQVPATSSQSVHVEISVKP</sequence>
<keyword evidence="2" id="KW-1185">Reference proteome</keyword>
<evidence type="ECO:0000313" key="1">
    <source>
        <dbReference type="EMBL" id="UOG75279.1"/>
    </source>
</evidence>
<dbReference type="EMBL" id="CP094669">
    <property type="protein sequence ID" value="UOG75279.1"/>
    <property type="molecule type" value="Genomic_DNA"/>
</dbReference>
<dbReference type="Gene3D" id="2.60.40.1120">
    <property type="entry name" value="Carboxypeptidase-like, regulatory domain"/>
    <property type="match status" value="1"/>
</dbReference>
<dbReference type="Proteomes" id="UP000831113">
    <property type="component" value="Chromosome"/>
</dbReference>
<reference evidence="1 2" key="1">
    <citation type="submission" date="2022-03" db="EMBL/GenBank/DDBJ databases">
        <title>Hymenobactersp. isolated from the air.</title>
        <authorList>
            <person name="Won M."/>
            <person name="Kwon S.-W."/>
        </authorList>
    </citation>
    <scope>NUCLEOTIDE SEQUENCE [LARGE SCALE GENOMIC DNA]</scope>
    <source>
        <strain evidence="1 2">KACC 21982</strain>
    </source>
</reference>
<name>A0ABY4D0A8_9BACT</name>
<dbReference type="SUPFAM" id="SSF49452">
    <property type="entry name" value="Starch-binding domain-like"/>
    <property type="match status" value="1"/>
</dbReference>
<proteinExistence type="predicted"/>
<protein>
    <submittedName>
        <fullName evidence="1">Carboxypeptidase-like regulatory domain-containing protein</fullName>
    </submittedName>
</protein>
<organism evidence="1 2">
    <name type="scientific">Hymenobacter tibetensis</name>
    <dbReference type="NCBI Taxonomy" id="497967"/>
    <lineage>
        <taxon>Bacteria</taxon>
        <taxon>Pseudomonadati</taxon>
        <taxon>Bacteroidota</taxon>
        <taxon>Cytophagia</taxon>
        <taxon>Cytophagales</taxon>
        <taxon>Hymenobacteraceae</taxon>
        <taxon>Hymenobacter</taxon>
    </lineage>
</organism>
<accession>A0ABY4D0A8</accession>